<comment type="caution">
    <text evidence="7">The sequence shown here is derived from an EMBL/GenBank/DDBJ whole genome shotgun (WGS) entry which is preliminary data.</text>
</comment>
<gene>
    <name evidence="7" type="ORF">BJ968_003290</name>
</gene>
<feature type="region of interest" description="Disordered" evidence="5">
    <location>
        <begin position="335"/>
        <end position="357"/>
    </location>
</feature>
<dbReference type="PIRSF" id="PIRSF036461">
    <property type="entry name" value="Chmtx_methlestr"/>
    <property type="match status" value="1"/>
</dbReference>
<keyword evidence="4" id="KW-0145">Chemotaxis</keyword>
<dbReference type="CDD" id="cd16433">
    <property type="entry name" value="CheB"/>
    <property type="match status" value="1"/>
</dbReference>
<keyword evidence="8" id="KW-1185">Reference proteome</keyword>
<accession>A0A7Y9J241</accession>
<comment type="catalytic activity">
    <reaction evidence="3">
        <text>[protein]-L-glutamate 5-O-methyl ester + H2O = L-glutamyl-[protein] + methanol + H(+)</text>
        <dbReference type="Rhea" id="RHEA:23236"/>
        <dbReference type="Rhea" id="RHEA-COMP:10208"/>
        <dbReference type="Rhea" id="RHEA-COMP:10311"/>
        <dbReference type="ChEBI" id="CHEBI:15377"/>
        <dbReference type="ChEBI" id="CHEBI:15378"/>
        <dbReference type="ChEBI" id="CHEBI:17790"/>
        <dbReference type="ChEBI" id="CHEBI:29973"/>
        <dbReference type="ChEBI" id="CHEBI:82795"/>
        <dbReference type="EC" id="3.1.1.61"/>
    </reaction>
</comment>
<dbReference type="AlphaFoldDB" id="A0A7Y9J241"/>
<sequence>MPPTSPHGPTRDVVLVGASAGGVEALRTLVAGLPVDLPATVLVVLHVPPTGANALAAILDRSGPLPARPARDGEPLRHGEVLVAVPDHHLLLRDGHVVLGAGPRENGHRPAVDAMFRSAARAVGPRAIGVVLSGTLDDGAAGLVALRAQGGLGVVQDPADALYDGMPRAALETAAPEHVVPLAGLAGLLVRLVGQPAPQQPEVPEPLEEEVAVAEFDLTPLESDDHPGTPSGYSCPDCSGVLWRIEDHGALRFRCRVGHAWSPESLHEQQTSELDSALWIALRSLEERAALSREMGQRAAEHGHRLTASRFLERATETSEAARAIRGLLTSRAVRTAVGTDERTGERTEERTDEKDG</sequence>
<protein>
    <recommendedName>
        <fullName evidence="2">protein-glutamate methylesterase</fullName>
        <ecNumber evidence="2">3.1.1.61</ecNumber>
    </recommendedName>
</protein>
<dbReference type="PANTHER" id="PTHR42872:SF6">
    <property type="entry name" value="PROTEIN-GLUTAMATE METHYLESTERASE_PROTEIN-GLUTAMINE GLUTAMINASE"/>
    <property type="match status" value="1"/>
</dbReference>
<evidence type="ECO:0000313" key="7">
    <source>
        <dbReference type="EMBL" id="NYD23750.1"/>
    </source>
</evidence>
<evidence type="ECO:0000256" key="4">
    <source>
        <dbReference type="PROSITE-ProRule" id="PRU00050"/>
    </source>
</evidence>
<feature type="active site" evidence="4">
    <location>
        <position position="138"/>
    </location>
</feature>
<dbReference type="GO" id="GO:0006935">
    <property type="term" value="P:chemotaxis"/>
    <property type="evidence" value="ECO:0007669"/>
    <property type="project" value="UniProtKB-UniRule"/>
</dbReference>
<dbReference type="EMBL" id="JACCBB010000001">
    <property type="protein sequence ID" value="NYD23750.1"/>
    <property type="molecule type" value="Genomic_DNA"/>
</dbReference>
<proteinExistence type="predicted"/>
<evidence type="ECO:0000313" key="8">
    <source>
        <dbReference type="Proteomes" id="UP000521922"/>
    </source>
</evidence>
<dbReference type="InterPro" id="IPR000673">
    <property type="entry name" value="Sig_transdc_resp-reg_Me-estase"/>
</dbReference>
<evidence type="ECO:0000259" key="6">
    <source>
        <dbReference type="PROSITE" id="PS50122"/>
    </source>
</evidence>
<name>A0A7Y9J241_9ACTN</name>
<dbReference type="GO" id="GO:0005737">
    <property type="term" value="C:cytoplasm"/>
    <property type="evidence" value="ECO:0007669"/>
    <property type="project" value="InterPro"/>
</dbReference>
<feature type="active site" evidence="4">
    <location>
        <position position="19"/>
    </location>
</feature>
<feature type="active site" evidence="4">
    <location>
        <position position="46"/>
    </location>
</feature>
<dbReference type="PANTHER" id="PTHR42872">
    <property type="entry name" value="PROTEIN-GLUTAMATE METHYLESTERASE/PROTEIN-GLUTAMINE GLUTAMINASE"/>
    <property type="match status" value="1"/>
</dbReference>
<evidence type="ECO:0000256" key="5">
    <source>
        <dbReference type="SAM" id="MobiDB-lite"/>
    </source>
</evidence>
<organism evidence="7 8">
    <name type="scientific">Kineococcus aurantiacus</name>
    <dbReference type="NCBI Taxonomy" id="37633"/>
    <lineage>
        <taxon>Bacteria</taxon>
        <taxon>Bacillati</taxon>
        <taxon>Actinomycetota</taxon>
        <taxon>Actinomycetes</taxon>
        <taxon>Kineosporiales</taxon>
        <taxon>Kineosporiaceae</taxon>
        <taxon>Kineococcus</taxon>
    </lineage>
</organism>
<dbReference type="Gene3D" id="3.40.50.180">
    <property type="entry name" value="Methylesterase CheB, C-terminal domain"/>
    <property type="match status" value="1"/>
</dbReference>
<dbReference type="Pfam" id="PF01339">
    <property type="entry name" value="CheB_methylest"/>
    <property type="match status" value="1"/>
</dbReference>
<dbReference type="Proteomes" id="UP000521922">
    <property type="component" value="Unassembled WGS sequence"/>
</dbReference>
<keyword evidence="1 4" id="KW-0378">Hydrolase</keyword>
<dbReference type="InterPro" id="IPR011247">
    <property type="entry name" value="Chemotax_prot-Glu_Me-esterase"/>
</dbReference>
<evidence type="ECO:0000256" key="1">
    <source>
        <dbReference type="ARBA" id="ARBA00022801"/>
    </source>
</evidence>
<dbReference type="PROSITE" id="PS50122">
    <property type="entry name" value="CHEB"/>
    <property type="match status" value="1"/>
</dbReference>
<dbReference type="RefSeq" id="WP_179753689.1">
    <property type="nucleotide sequence ID" value="NZ_BAAAGN010000003.1"/>
</dbReference>
<feature type="compositionally biased region" description="Basic and acidic residues" evidence="5">
    <location>
        <begin position="340"/>
        <end position="357"/>
    </location>
</feature>
<dbReference type="EC" id="3.1.1.61" evidence="2"/>
<evidence type="ECO:0000256" key="3">
    <source>
        <dbReference type="ARBA" id="ARBA00048267"/>
    </source>
</evidence>
<dbReference type="GO" id="GO:0000156">
    <property type="term" value="F:phosphorelay response regulator activity"/>
    <property type="evidence" value="ECO:0007669"/>
    <property type="project" value="InterPro"/>
</dbReference>
<dbReference type="InterPro" id="IPR035909">
    <property type="entry name" value="CheB_C"/>
</dbReference>
<evidence type="ECO:0000256" key="2">
    <source>
        <dbReference type="ARBA" id="ARBA00039140"/>
    </source>
</evidence>
<feature type="domain" description="CheB-type methylesterase" evidence="6">
    <location>
        <begin position="7"/>
        <end position="196"/>
    </location>
</feature>
<reference evidence="7 8" key="1">
    <citation type="submission" date="2020-07" db="EMBL/GenBank/DDBJ databases">
        <title>Sequencing the genomes of 1000 actinobacteria strains.</title>
        <authorList>
            <person name="Klenk H.-P."/>
        </authorList>
    </citation>
    <scope>NUCLEOTIDE SEQUENCE [LARGE SCALE GENOMIC DNA]</scope>
    <source>
        <strain evidence="7 8">DSM 7487</strain>
    </source>
</reference>
<dbReference type="SUPFAM" id="SSF52738">
    <property type="entry name" value="Methylesterase CheB, C-terminal domain"/>
    <property type="match status" value="1"/>
</dbReference>
<dbReference type="GO" id="GO:0008984">
    <property type="term" value="F:protein-glutamate methylesterase activity"/>
    <property type="evidence" value="ECO:0007669"/>
    <property type="project" value="UniProtKB-EC"/>
</dbReference>